<dbReference type="CDD" id="cd00267">
    <property type="entry name" value="ABC_ATPase"/>
    <property type="match status" value="1"/>
</dbReference>
<dbReference type="STRING" id="1423753.FD28_GL001641"/>
<comment type="caution">
    <text evidence="6">The sequence shown here is derived from an EMBL/GenBank/DDBJ whole genome shotgun (WGS) entry which is preliminary data.</text>
</comment>
<proteinExistence type="inferred from homology"/>
<dbReference type="PATRIC" id="fig|1423753.3.peg.1704"/>
<sequence>MEIQNFSYQLPDGRQLFDHLSVTFDPGKVNLLLGVNGVGKTTLLDLIAGVSEQRDLPFVGFPPMNRMAYQMQGAPFTGTATVSEAIRMMIDLDQPGHHFQEAELPASLQEIAHSYFRDLSGGQRRLVILEGVCRLDRDLYLFDEPESGLDVKVAVSVMDRINQLITRGKTVIMTTHQFHHLPVDRVKIQVLAKKHLAFSGTPAELMAATGTDSIEAAYLKTDA</sequence>
<dbReference type="GO" id="GO:0016887">
    <property type="term" value="F:ATP hydrolysis activity"/>
    <property type="evidence" value="ECO:0007669"/>
    <property type="project" value="InterPro"/>
</dbReference>
<evidence type="ECO:0000256" key="4">
    <source>
        <dbReference type="ARBA" id="ARBA00022840"/>
    </source>
</evidence>
<dbReference type="InterPro" id="IPR003593">
    <property type="entry name" value="AAA+_ATPase"/>
</dbReference>
<feature type="domain" description="ABC transporter" evidence="5">
    <location>
        <begin position="1"/>
        <end position="218"/>
    </location>
</feature>
<dbReference type="InterPro" id="IPR027417">
    <property type="entry name" value="P-loop_NTPase"/>
</dbReference>
<dbReference type="PROSITE" id="PS50893">
    <property type="entry name" value="ABC_TRANSPORTER_2"/>
    <property type="match status" value="1"/>
</dbReference>
<evidence type="ECO:0000256" key="3">
    <source>
        <dbReference type="ARBA" id="ARBA00022741"/>
    </source>
</evidence>
<keyword evidence="4" id="KW-0067">ATP-binding</keyword>
<dbReference type="RefSeq" id="WP_057735442.1">
    <property type="nucleotide sequence ID" value="NZ_AZFS01000066.1"/>
</dbReference>
<dbReference type="SMART" id="SM00382">
    <property type="entry name" value="AAA"/>
    <property type="match status" value="1"/>
</dbReference>
<dbReference type="OrthoDB" id="2968466at2"/>
<protein>
    <submittedName>
        <fullName evidence="6">ABC-type cobalt transport system, ATPase component</fullName>
    </submittedName>
</protein>
<gene>
    <name evidence="6" type="ORF">FD28_GL001641</name>
</gene>
<organism evidence="6 7">
    <name type="scientific">Levilactobacillus hammesii DSM 16381</name>
    <dbReference type="NCBI Taxonomy" id="1423753"/>
    <lineage>
        <taxon>Bacteria</taxon>
        <taxon>Bacillati</taxon>
        <taxon>Bacillota</taxon>
        <taxon>Bacilli</taxon>
        <taxon>Lactobacillales</taxon>
        <taxon>Lactobacillaceae</taxon>
        <taxon>Levilactobacillus</taxon>
    </lineage>
</organism>
<reference evidence="6 7" key="1">
    <citation type="journal article" date="2015" name="Genome Announc.">
        <title>Expanding the biotechnology potential of lactobacilli through comparative genomics of 213 strains and associated genera.</title>
        <authorList>
            <person name="Sun Z."/>
            <person name="Harris H.M."/>
            <person name="McCann A."/>
            <person name="Guo C."/>
            <person name="Argimon S."/>
            <person name="Zhang W."/>
            <person name="Yang X."/>
            <person name="Jeffery I.B."/>
            <person name="Cooney J.C."/>
            <person name="Kagawa T.F."/>
            <person name="Liu W."/>
            <person name="Song Y."/>
            <person name="Salvetti E."/>
            <person name="Wrobel A."/>
            <person name="Rasinkangas P."/>
            <person name="Parkhill J."/>
            <person name="Rea M.C."/>
            <person name="O'Sullivan O."/>
            <person name="Ritari J."/>
            <person name="Douillard F.P."/>
            <person name="Paul Ross R."/>
            <person name="Yang R."/>
            <person name="Briner A.E."/>
            <person name="Felis G.E."/>
            <person name="de Vos W.M."/>
            <person name="Barrangou R."/>
            <person name="Klaenhammer T.R."/>
            <person name="Caufield P.W."/>
            <person name="Cui Y."/>
            <person name="Zhang H."/>
            <person name="O'Toole P.W."/>
        </authorList>
    </citation>
    <scope>NUCLEOTIDE SEQUENCE [LARGE SCALE GENOMIC DNA]</scope>
    <source>
        <strain evidence="6 7">DSM 16381</strain>
    </source>
</reference>
<dbReference type="PANTHER" id="PTHR42734">
    <property type="entry name" value="METAL TRANSPORT SYSTEM ATP-BINDING PROTEIN TM_0124-RELATED"/>
    <property type="match status" value="1"/>
</dbReference>
<dbReference type="Proteomes" id="UP000051580">
    <property type="component" value="Unassembled WGS sequence"/>
</dbReference>
<evidence type="ECO:0000313" key="7">
    <source>
        <dbReference type="Proteomes" id="UP000051580"/>
    </source>
</evidence>
<dbReference type="InterPro" id="IPR050153">
    <property type="entry name" value="Metal_Ion_Import_ABC"/>
</dbReference>
<evidence type="ECO:0000256" key="1">
    <source>
        <dbReference type="ARBA" id="ARBA00005417"/>
    </source>
</evidence>
<dbReference type="InterPro" id="IPR003439">
    <property type="entry name" value="ABC_transporter-like_ATP-bd"/>
</dbReference>
<dbReference type="EMBL" id="AZFS01000066">
    <property type="protein sequence ID" value="KRL93191.1"/>
    <property type="molecule type" value="Genomic_DNA"/>
</dbReference>
<dbReference type="GO" id="GO:0005524">
    <property type="term" value="F:ATP binding"/>
    <property type="evidence" value="ECO:0007669"/>
    <property type="project" value="UniProtKB-KW"/>
</dbReference>
<name>A0A0R1UIP5_9LACO</name>
<keyword evidence="7" id="KW-1185">Reference proteome</keyword>
<evidence type="ECO:0000256" key="2">
    <source>
        <dbReference type="ARBA" id="ARBA00022448"/>
    </source>
</evidence>
<dbReference type="PANTHER" id="PTHR42734:SF17">
    <property type="entry name" value="METAL TRANSPORT SYSTEM ATP-BINDING PROTEIN TM_0124-RELATED"/>
    <property type="match status" value="1"/>
</dbReference>
<evidence type="ECO:0000313" key="6">
    <source>
        <dbReference type="EMBL" id="KRL93191.1"/>
    </source>
</evidence>
<accession>A0A0R1UIP5</accession>
<dbReference type="Pfam" id="PF00005">
    <property type="entry name" value="ABC_tran"/>
    <property type="match status" value="1"/>
</dbReference>
<keyword evidence="3" id="KW-0547">Nucleotide-binding</keyword>
<dbReference type="SUPFAM" id="SSF52540">
    <property type="entry name" value="P-loop containing nucleoside triphosphate hydrolases"/>
    <property type="match status" value="1"/>
</dbReference>
<dbReference type="Gene3D" id="3.40.50.300">
    <property type="entry name" value="P-loop containing nucleotide triphosphate hydrolases"/>
    <property type="match status" value="1"/>
</dbReference>
<evidence type="ECO:0000259" key="5">
    <source>
        <dbReference type="PROSITE" id="PS50893"/>
    </source>
</evidence>
<dbReference type="AlphaFoldDB" id="A0A0R1UIP5"/>
<comment type="similarity">
    <text evidence="1">Belongs to the ABC transporter superfamily.</text>
</comment>
<keyword evidence="2" id="KW-0813">Transport</keyword>